<dbReference type="Gene3D" id="1.25.40.10">
    <property type="entry name" value="Tetratricopeptide repeat domain"/>
    <property type="match status" value="1"/>
</dbReference>
<comment type="caution">
    <text evidence="1">The sequence shown here is derived from an EMBL/GenBank/DDBJ whole genome shotgun (WGS) entry which is preliminary data.</text>
</comment>
<dbReference type="EMBL" id="AMFJ01036127">
    <property type="protein sequence ID" value="EKD25082.1"/>
    <property type="molecule type" value="Genomic_DNA"/>
</dbReference>
<accession>K1XIS6</accession>
<dbReference type="AlphaFoldDB" id="K1XIS6"/>
<gene>
    <name evidence="1" type="ORF">ACD_80C00120G0001</name>
</gene>
<protein>
    <recommendedName>
        <fullName evidence="2">Tetratricopeptide repeat protein</fullName>
    </recommendedName>
</protein>
<dbReference type="SUPFAM" id="SSF48452">
    <property type="entry name" value="TPR-like"/>
    <property type="match status" value="1"/>
</dbReference>
<dbReference type="InterPro" id="IPR011990">
    <property type="entry name" value="TPR-like_helical_dom_sf"/>
</dbReference>
<sequence length="218" mass="25253">FLTHNREAAKDYFLKLADFDTKNASLYKFLIGICYYRNGDNEQSLLYLAQVTDPALQTDVYRYMFLSYIQDEDATNMTRIRQNLLGASSLQPSDFALFFDQMFYIPFRTAKPFALYFDNPQLADLSIGKCSALFTRSQADVCSYGEVGLQLAKQNLSWVGQKLLYLADKYHQSHLYHLLGDYYSSLKQDTFAKEYYIKALIICDNLTEQAILKSKINR</sequence>
<reference evidence="1" key="1">
    <citation type="journal article" date="2012" name="Science">
        <title>Fermentation, hydrogen, and sulfur metabolism in multiple uncultivated bacterial phyla.</title>
        <authorList>
            <person name="Wrighton K.C."/>
            <person name="Thomas B.C."/>
            <person name="Sharon I."/>
            <person name="Miller C.S."/>
            <person name="Castelle C.J."/>
            <person name="VerBerkmoes N.C."/>
            <person name="Wilkins M.J."/>
            <person name="Hettich R.L."/>
            <person name="Lipton M.S."/>
            <person name="Williams K.H."/>
            <person name="Long P.E."/>
            <person name="Banfield J.F."/>
        </authorList>
    </citation>
    <scope>NUCLEOTIDE SEQUENCE [LARGE SCALE GENOMIC DNA]</scope>
</reference>
<evidence type="ECO:0000313" key="1">
    <source>
        <dbReference type="EMBL" id="EKD25082.1"/>
    </source>
</evidence>
<name>K1XIS6_9BACT</name>
<evidence type="ECO:0008006" key="2">
    <source>
        <dbReference type="Google" id="ProtNLM"/>
    </source>
</evidence>
<organism evidence="1">
    <name type="scientific">uncultured bacterium</name>
    <name type="common">gcode 4</name>
    <dbReference type="NCBI Taxonomy" id="1234023"/>
    <lineage>
        <taxon>Bacteria</taxon>
        <taxon>environmental samples</taxon>
    </lineage>
</organism>
<feature type="non-terminal residue" evidence="1">
    <location>
        <position position="1"/>
    </location>
</feature>
<proteinExistence type="predicted"/>